<feature type="coiled-coil region" evidence="3">
    <location>
        <begin position="66"/>
        <end position="100"/>
    </location>
</feature>
<proteinExistence type="inferred from homology"/>
<sequence length="557" mass="63284">MKFTHSINRPGSLEIPNKFLRTAALGTVSITVLNQANKTSKDRSIKVTDCRLYRSQVPQRKCPSRISELESQISQLKVDLKNLRNQLSLLESCKKQHQNDAEVYKEQVLALSVKLEDSKEGCVIEAKKKLKVQVELIACCEKARAEIAESLDLEVVKLKQILEESLSLIENMKNNFMDCHESFQAQDLVSETLKQLEAAKKTVENLRANAAKSMHGCNDATALELEQSRARVSSLEGLVRKLVASLISVKCSHCANLAGDFNFEKEAERSKNGNGRNEIEAELHSLESVIKAAETKYQEEEFLSTVMISNAYELVDLIKSESSQREFELEAELKRKKDDIEELKASLMDKETVLQGVKEENEKLNLKLEKCMSMSSQIEHEFRMELKTLYECVAELKEDLMDKETTLQSISEENDMLKMEINNKLSEGVSAELEEVKAMERDAVTKLEIVMDESHRRNHTEMKVAEKLEIVQAVNSEMEAELKRVKIQSDQWRKAAEAAISMLSIENNGNMSKRSLSFKNKHSISTTCNEDIENDFQRKKNGNILKKIGVLCKMPQK</sequence>
<dbReference type="PANTHER" id="PTHR34224">
    <property type="entry name" value="INTERACTOR OF CONSTITUTIVE ACTIVE ROPS 2, CHLOROPLASTIC-RELATED"/>
    <property type="match status" value="1"/>
</dbReference>
<evidence type="ECO:0000256" key="1">
    <source>
        <dbReference type="ARBA" id="ARBA00009778"/>
    </source>
</evidence>
<reference evidence="4 5" key="1">
    <citation type="submission" date="2024-03" db="EMBL/GenBank/DDBJ databases">
        <authorList>
            <person name="Martinez-Hernandez J."/>
        </authorList>
    </citation>
    <scope>NUCLEOTIDE SEQUENCE [LARGE SCALE GENOMIC DNA]</scope>
</reference>
<feature type="coiled-coil region" evidence="3">
    <location>
        <begin position="155"/>
        <end position="213"/>
    </location>
</feature>
<feature type="coiled-coil region" evidence="3">
    <location>
        <begin position="468"/>
        <end position="495"/>
    </location>
</feature>
<accession>A0AAV1YE02</accession>
<evidence type="ECO:0000313" key="5">
    <source>
        <dbReference type="Proteomes" id="UP001497480"/>
    </source>
</evidence>
<keyword evidence="5" id="KW-1185">Reference proteome</keyword>
<dbReference type="InterPro" id="IPR029688">
    <property type="entry name" value="ICR"/>
</dbReference>
<name>A0AAV1YE02_LUPLU</name>
<gene>
    <name evidence="4" type="ORF">LLUT_LOCUS33329</name>
</gene>
<comment type="similarity">
    <text evidence="1">Belongs to the ICR family.</text>
</comment>
<comment type="caution">
    <text evidence="4">The sequence shown here is derived from an EMBL/GenBank/DDBJ whole genome shotgun (WGS) entry which is preliminary data.</text>
</comment>
<evidence type="ECO:0000256" key="3">
    <source>
        <dbReference type="SAM" id="Coils"/>
    </source>
</evidence>
<dbReference type="PANTHER" id="PTHR34224:SF18">
    <property type="entry name" value="INTERACTOR OF CONSTITUTIVE ACTIVE ROPS 3"/>
    <property type="match status" value="1"/>
</dbReference>
<dbReference type="Proteomes" id="UP001497480">
    <property type="component" value="Unassembled WGS sequence"/>
</dbReference>
<organism evidence="4 5">
    <name type="scientific">Lupinus luteus</name>
    <name type="common">European yellow lupine</name>
    <dbReference type="NCBI Taxonomy" id="3873"/>
    <lineage>
        <taxon>Eukaryota</taxon>
        <taxon>Viridiplantae</taxon>
        <taxon>Streptophyta</taxon>
        <taxon>Embryophyta</taxon>
        <taxon>Tracheophyta</taxon>
        <taxon>Spermatophyta</taxon>
        <taxon>Magnoliopsida</taxon>
        <taxon>eudicotyledons</taxon>
        <taxon>Gunneridae</taxon>
        <taxon>Pentapetalae</taxon>
        <taxon>rosids</taxon>
        <taxon>fabids</taxon>
        <taxon>Fabales</taxon>
        <taxon>Fabaceae</taxon>
        <taxon>Papilionoideae</taxon>
        <taxon>50 kb inversion clade</taxon>
        <taxon>genistoids sensu lato</taxon>
        <taxon>core genistoids</taxon>
        <taxon>Genisteae</taxon>
        <taxon>Lupinus</taxon>
    </lineage>
</organism>
<protein>
    <submittedName>
        <fullName evidence="4">Uncharacterized protein</fullName>
    </submittedName>
</protein>
<keyword evidence="2 3" id="KW-0175">Coiled coil</keyword>
<evidence type="ECO:0000313" key="4">
    <source>
        <dbReference type="EMBL" id="CAL0332269.1"/>
    </source>
</evidence>
<evidence type="ECO:0000256" key="2">
    <source>
        <dbReference type="ARBA" id="ARBA00023054"/>
    </source>
</evidence>
<feature type="coiled-coil region" evidence="3">
    <location>
        <begin position="326"/>
        <end position="427"/>
    </location>
</feature>
<dbReference type="EMBL" id="CAXHTB010000024">
    <property type="protein sequence ID" value="CAL0332269.1"/>
    <property type="molecule type" value="Genomic_DNA"/>
</dbReference>
<dbReference type="AlphaFoldDB" id="A0AAV1YE02"/>